<dbReference type="EMBL" id="BAAABW010000018">
    <property type="protein sequence ID" value="GAA0356229.1"/>
    <property type="molecule type" value="Genomic_DNA"/>
</dbReference>
<gene>
    <name evidence="1" type="ORF">GCM10010319_36840</name>
</gene>
<name>A0ABN0X6B0_9ACTN</name>
<sequence length="108" mass="12176">MNARWAWSRPMRWKERPRCQSEVCSILKKLLRPARFPLLHLLEPARPGTGPPSAPTTLTPGSTRTIIYHGEQVAHAPQPRSRCPARALRAEVRRDGGSPPSRTLPVRQ</sequence>
<protein>
    <submittedName>
        <fullName evidence="1">Uncharacterized protein</fullName>
    </submittedName>
</protein>
<proteinExistence type="predicted"/>
<accession>A0ABN0X6B0</accession>
<keyword evidence="2" id="KW-1185">Reference proteome</keyword>
<evidence type="ECO:0000313" key="1">
    <source>
        <dbReference type="EMBL" id="GAA0356229.1"/>
    </source>
</evidence>
<reference evidence="1 2" key="1">
    <citation type="journal article" date="2019" name="Int. J. Syst. Evol. Microbiol.">
        <title>The Global Catalogue of Microorganisms (GCM) 10K type strain sequencing project: providing services to taxonomists for standard genome sequencing and annotation.</title>
        <authorList>
            <consortium name="The Broad Institute Genomics Platform"/>
            <consortium name="The Broad Institute Genome Sequencing Center for Infectious Disease"/>
            <person name="Wu L."/>
            <person name="Ma J."/>
        </authorList>
    </citation>
    <scope>NUCLEOTIDE SEQUENCE [LARGE SCALE GENOMIC DNA]</scope>
    <source>
        <strain evidence="1 2">JCM 4565</strain>
    </source>
</reference>
<dbReference type="Proteomes" id="UP001500063">
    <property type="component" value="Unassembled WGS sequence"/>
</dbReference>
<organism evidence="1 2">
    <name type="scientific">Streptomyces blastmyceticus</name>
    <dbReference type="NCBI Taxonomy" id="68180"/>
    <lineage>
        <taxon>Bacteria</taxon>
        <taxon>Bacillati</taxon>
        <taxon>Actinomycetota</taxon>
        <taxon>Actinomycetes</taxon>
        <taxon>Kitasatosporales</taxon>
        <taxon>Streptomycetaceae</taxon>
        <taxon>Streptomyces</taxon>
    </lineage>
</organism>
<evidence type="ECO:0000313" key="2">
    <source>
        <dbReference type="Proteomes" id="UP001500063"/>
    </source>
</evidence>
<comment type="caution">
    <text evidence="1">The sequence shown here is derived from an EMBL/GenBank/DDBJ whole genome shotgun (WGS) entry which is preliminary data.</text>
</comment>